<dbReference type="AlphaFoldDB" id="A0A014QR01"/>
<sequence length="959" mass="106133">MDGAPGAIVAVDFGSTHAAPSVFGADGPEEVEVGKSQNAYGDEGPMFLYPTAFIFPAEPPGQIPKEIPNKGTSIDLAGFHPPPDKEEVYGIKQALDVSLCEPGSQGAQMRALCANHGPVEDVLDDNLTKIFAFLWKRIEEHRQKKGYGPPEQAWITVPAAYTRGRKGNLMQERLARCAISGGFPSAIGCKSEMEAVFHYLNHLRRKAEKDKEPEDSNIEKEVLVNCGGGIVDVSAVERLGRATQLLCNSDSRPGGISDVFAQLQAKCKELRLPPGSFRLLERHIHRMTEECQDIEIGGHLFAGKSLREMIIDAYTEGFALAESVIRKIPHVTKVYIFGRPPASNELIRDVCIKRFCGLRDKMRDEGRQANFEVEILSSNIARYAALRRQGKERTLCANLSYSKAVHLGACIPFLDDAVARFREVCFGYIISAKERRRRKWVETRRFQQVKAPDSDELETYWEALQADDENPGALTIKPHTIRTEHWKPLANTRSGETHRPVAPTTYAISMETIKVDLKGQAEPNQWVWVRFKRTHPDLHPTLYTLQVDCRKRSWDTADPGEGECLEEEYELRCDSERCYFVPVKDREEEDGREDEEAVGSWMPERRRRPAGRKRRAGPVPQRPHKVRKIGPQKSVARRSTHQRKQDPYDGPSSDEEREMQAGRQKSNAHAPDENNGLLAVGGNTLLGEDQMVSMRQSSRQSISGSPNRRKPSQNGSEGDGNSSQQNTGRSGMAASPSDKQQQAGNYTSTPNSVTSTSAGPPGLRSQPGASPAPIPKTSLLRVGQTSPELRSTDAGTNSPTRQPPPRVNRHELDIGLLQSVSRPVRRSRQDTQGDQNAIRTADDAAAEQQLIEEDNQLSPTIGVVRHQTGTAPLVRARQRLPDAPRKGLASHAEVATEGNKGGPSQQRMVMPSPGAQDRFSWAYRSRPRAGSVPLTMSNTSYTAMSIQSLLEAPQKDSSA</sequence>
<feature type="compositionally biased region" description="Acidic residues" evidence="1">
    <location>
        <begin position="587"/>
        <end position="597"/>
    </location>
</feature>
<reference evidence="2 3" key="1">
    <citation type="submission" date="2014-02" db="EMBL/GenBank/DDBJ databases">
        <title>The genome sequence of the entomopathogenic fungus Metarhizium robertsii ARSEF 2575.</title>
        <authorList>
            <person name="Giuliano Garisto Donzelli B."/>
            <person name="Roe B.A."/>
            <person name="Macmil S.L."/>
            <person name="Krasnoff S.B."/>
            <person name="Gibson D.M."/>
        </authorList>
    </citation>
    <scope>NUCLEOTIDE SEQUENCE [LARGE SCALE GENOMIC DNA]</scope>
    <source>
        <strain evidence="2 3">ARSEF 2575</strain>
    </source>
</reference>
<evidence type="ECO:0000313" key="3">
    <source>
        <dbReference type="Proteomes" id="UP000030151"/>
    </source>
</evidence>
<protein>
    <submittedName>
        <fullName evidence="2">HSPA12-like nucleotide binding domain family protein</fullName>
    </submittedName>
</protein>
<proteinExistence type="predicted"/>
<name>A0A014QR01_9HYPO</name>
<feature type="compositionally biased region" description="Polar residues" evidence="1">
    <location>
        <begin position="737"/>
        <end position="758"/>
    </location>
</feature>
<dbReference type="HOGENOM" id="CLU_311473_0_0_1"/>
<accession>A0A014QR01</accession>
<evidence type="ECO:0000256" key="1">
    <source>
        <dbReference type="SAM" id="MobiDB-lite"/>
    </source>
</evidence>
<feature type="compositionally biased region" description="Low complexity" evidence="1">
    <location>
        <begin position="690"/>
        <end position="705"/>
    </location>
</feature>
<feature type="region of interest" description="Disordered" evidence="1">
    <location>
        <begin position="586"/>
        <end position="843"/>
    </location>
</feature>
<organism evidence="2 3">
    <name type="scientific">Metarhizium robertsii</name>
    <dbReference type="NCBI Taxonomy" id="568076"/>
    <lineage>
        <taxon>Eukaryota</taxon>
        <taxon>Fungi</taxon>
        <taxon>Dikarya</taxon>
        <taxon>Ascomycota</taxon>
        <taxon>Pezizomycotina</taxon>
        <taxon>Sordariomycetes</taxon>
        <taxon>Hypocreomycetidae</taxon>
        <taxon>Hypocreales</taxon>
        <taxon>Clavicipitaceae</taxon>
        <taxon>Metarhizium</taxon>
    </lineage>
</organism>
<dbReference type="EMBL" id="JELW01000100">
    <property type="protein sequence ID" value="EXU95131.1"/>
    <property type="molecule type" value="Genomic_DNA"/>
</dbReference>
<feature type="compositionally biased region" description="Polar residues" evidence="1">
    <location>
        <begin position="783"/>
        <end position="800"/>
    </location>
</feature>
<dbReference type="Proteomes" id="UP000030151">
    <property type="component" value="Unassembled WGS sequence"/>
</dbReference>
<feature type="compositionally biased region" description="Polar residues" evidence="1">
    <location>
        <begin position="712"/>
        <end position="729"/>
    </location>
</feature>
<feature type="region of interest" description="Disordered" evidence="1">
    <location>
        <begin position="884"/>
        <end position="915"/>
    </location>
</feature>
<evidence type="ECO:0000313" key="2">
    <source>
        <dbReference type="EMBL" id="EXU95131.1"/>
    </source>
</evidence>
<comment type="caution">
    <text evidence="2">The sequence shown here is derived from an EMBL/GenBank/DDBJ whole genome shotgun (WGS) entry which is preliminary data.</text>
</comment>
<gene>
    <name evidence="2" type="ORF">X797_011797</name>
</gene>
<feature type="compositionally biased region" description="Basic residues" evidence="1">
    <location>
        <begin position="605"/>
        <end position="642"/>
    </location>
</feature>